<accession>A0AA96FEI2</accession>
<dbReference type="Gene3D" id="3.40.50.300">
    <property type="entry name" value="P-loop containing nucleotide triphosphate hydrolases"/>
    <property type="match status" value="2"/>
</dbReference>
<name>A0AA96FEI2_9MICO</name>
<evidence type="ECO:0000313" key="6">
    <source>
        <dbReference type="EMBL" id="WNM28187.1"/>
    </source>
</evidence>
<dbReference type="CDD" id="cd03215">
    <property type="entry name" value="ABC_Carb_Monos_II"/>
    <property type="match status" value="1"/>
</dbReference>
<keyword evidence="1" id="KW-0813">Transport</keyword>
<dbReference type="InterPro" id="IPR050107">
    <property type="entry name" value="ABC_carbohydrate_import_ATPase"/>
</dbReference>
<dbReference type="Pfam" id="PF00005">
    <property type="entry name" value="ABC_tran"/>
    <property type="match status" value="2"/>
</dbReference>
<dbReference type="GO" id="GO:0016887">
    <property type="term" value="F:ATP hydrolysis activity"/>
    <property type="evidence" value="ECO:0007669"/>
    <property type="project" value="InterPro"/>
</dbReference>
<reference evidence="6" key="1">
    <citation type="submission" date="2023-09" db="EMBL/GenBank/DDBJ databases">
        <title>Demequina sp. a novel bacteria isolated from Capsicum annuum.</title>
        <authorList>
            <person name="Humaira Z."/>
            <person name="Lee J."/>
            <person name="Cho D."/>
        </authorList>
    </citation>
    <scope>NUCLEOTIDE SEQUENCE</scope>
    <source>
        <strain evidence="6">PMTSA13</strain>
    </source>
</reference>
<dbReference type="Proteomes" id="UP001303408">
    <property type="component" value="Chromosome"/>
</dbReference>
<dbReference type="PROSITE" id="PS50893">
    <property type="entry name" value="ABC_TRANSPORTER_2"/>
    <property type="match status" value="2"/>
</dbReference>
<keyword evidence="2" id="KW-0677">Repeat</keyword>
<feature type="domain" description="ABC transporter" evidence="5">
    <location>
        <begin position="13"/>
        <end position="245"/>
    </location>
</feature>
<feature type="domain" description="ABC transporter" evidence="5">
    <location>
        <begin position="261"/>
        <end position="512"/>
    </location>
</feature>
<dbReference type="AlphaFoldDB" id="A0AA96FEI2"/>
<evidence type="ECO:0000256" key="3">
    <source>
        <dbReference type="ARBA" id="ARBA00022741"/>
    </source>
</evidence>
<evidence type="ECO:0000259" key="5">
    <source>
        <dbReference type="PROSITE" id="PS50893"/>
    </source>
</evidence>
<dbReference type="SUPFAM" id="SSF52540">
    <property type="entry name" value="P-loop containing nucleoside triphosphate hydrolases"/>
    <property type="match status" value="2"/>
</dbReference>
<dbReference type="GO" id="GO:0005524">
    <property type="term" value="F:ATP binding"/>
    <property type="evidence" value="ECO:0007669"/>
    <property type="project" value="UniProtKB-KW"/>
</dbReference>
<keyword evidence="3" id="KW-0547">Nucleotide-binding</keyword>
<dbReference type="PANTHER" id="PTHR43790:SF9">
    <property type="entry name" value="GALACTOFURANOSE TRANSPORTER ATP-BINDING PROTEIN YTFR"/>
    <property type="match status" value="1"/>
</dbReference>
<dbReference type="KEGG" id="dcp:RN607_04070"/>
<evidence type="ECO:0000256" key="1">
    <source>
        <dbReference type="ARBA" id="ARBA00022448"/>
    </source>
</evidence>
<proteinExistence type="predicted"/>
<dbReference type="RefSeq" id="WP_313544505.1">
    <property type="nucleotide sequence ID" value="NZ_CP134880.1"/>
</dbReference>
<dbReference type="EMBL" id="CP134880">
    <property type="protein sequence ID" value="WNM28187.1"/>
    <property type="molecule type" value="Genomic_DNA"/>
</dbReference>
<dbReference type="InterPro" id="IPR003439">
    <property type="entry name" value="ABC_transporter-like_ATP-bd"/>
</dbReference>
<dbReference type="CDD" id="cd03216">
    <property type="entry name" value="ABC_Carb_Monos_I"/>
    <property type="match status" value="1"/>
</dbReference>
<dbReference type="InterPro" id="IPR003593">
    <property type="entry name" value="AAA+_ATPase"/>
</dbReference>
<dbReference type="InterPro" id="IPR027417">
    <property type="entry name" value="P-loop_NTPase"/>
</dbReference>
<dbReference type="PROSITE" id="PS00211">
    <property type="entry name" value="ABC_TRANSPORTER_1"/>
    <property type="match status" value="1"/>
</dbReference>
<dbReference type="InterPro" id="IPR017871">
    <property type="entry name" value="ABC_transporter-like_CS"/>
</dbReference>
<organism evidence="6">
    <name type="scientific">Demequina capsici</name>
    <dbReference type="NCBI Taxonomy" id="3075620"/>
    <lineage>
        <taxon>Bacteria</taxon>
        <taxon>Bacillati</taxon>
        <taxon>Actinomycetota</taxon>
        <taxon>Actinomycetes</taxon>
        <taxon>Micrococcales</taxon>
        <taxon>Demequinaceae</taxon>
        <taxon>Demequina</taxon>
    </lineage>
</organism>
<dbReference type="PANTHER" id="PTHR43790">
    <property type="entry name" value="CARBOHYDRATE TRANSPORT ATP-BINDING PROTEIN MG119-RELATED"/>
    <property type="match status" value="1"/>
</dbReference>
<dbReference type="SMART" id="SM00382">
    <property type="entry name" value="AAA"/>
    <property type="match status" value="2"/>
</dbReference>
<evidence type="ECO:0000256" key="2">
    <source>
        <dbReference type="ARBA" id="ARBA00022737"/>
    </source>
</evidence>
<keyword evidence="4 6" id="KW-0067">ATP-binding</keyword>
<sequence length="522" mass="53621">MIRPSQEMDRVALAAWSISKSFGDVQALSGVSIDIQPGRIHALIGENGAGKSTLAKILAGIQPADRGQLLLNDREVEVRDRAHAKSMGINMVPQQLSLVHDLSLVDNLLLSSHGLPARRGQARDLLRATLDSAGVHVDVDIPTGRLGLAHRQLGEIVVALAEGARVLILDEPTASLGPHEVGGLFAHLRALCELGAAILLITHRIDEVGSVADDVTVLSHGLQVFSGPTEGLDSARIAQLMVGDLPPARERAPRAPGAEVLALDAVSAASRSDSDLDDVSLTVHAGEVVGVAGVAGSGQHLLAEVAVGLEAPLAGSVRIAGREGLDAVTALAAGVAWIPESRADAVVPGMSVGANLTVYGAAVARDASARVAARFGGARGAAATVQEQVLRAFDVRPPRPALAAGMLSGGNQQKLLVARELDAAWEGGEGPTLVVANGPTQGMDLRASQAIRDRLVAAAERGAGVLVASHDLDELVEISDRIVVLVGGRLVDDMPAASATSDRIGRAMAGLSTADVQDGDDA</sequence>
<evidence type="ECO:0000256" key="4">
    <source>
        <dbReference type="ARBA" id="ARBA00022840"/>
    </source>
</evidence>
<gene>
    <name evidence="6" type="ORF">RN607_04070</name>
</gene>
<protein>
    <submittedName>
        <fullName evidence="6">ATP-binding cassette domain-containing protein</fullName>
    </submittedName>
</protein>